<evidence type="ECO:0000256" key="2">
    <source>
        <dbReference type="ARBA" id="ARBA00022475"/>
    </source>
</evidence>
<dbReference type="AlphaFoldDB" id="A0A381ZJF3"/>
<keyword evidence="5 7" id="KW-0472">Membrane</keyword>
<evidence type="ECO:0000256" key="5">
    <source>
        <dbReference type="ARBA" id="ARBA00023136"/>
    </source>
</evidence>
<evidence type="ECO:0000256" key="3">
    <source>
        <dbReference type="ARBA" id="ARBA00022692"/>
    </source>
</evidence>
<reference evidence="9" key="1">
    <citation type="submission" date="2018-05" db="EMBL/GenBank/DDBJ databases">
        <authorList>
            <person name="Lanie J.A."/>
            <person name="Ng W.-L."/>
            <person name="Kazmierczak K.M."/>
            <person name="Andrzejewski T.M."/>
            <person name="Davidsen T.M."/>
            <person name="Wayne K.J."/>
            <person name="Tettelin H."/>
            <person name="Glass J.I."/>
            <person name="Rusch D."/>
            <person name="Podicherti R."/>
            <person name="Tsui H.-C.T."/>
            <person name="Winkler M.E."/>
        </authorList>
    </citation>
    <scope>NUCLEOTIDE SEQUENCE</scope>
</reference>
<evidence type="ECO:0000313" key="9">
    <source>
        <dbReference type="EMBL" id="SVA89386.1"/>
    </source>
</evidence>
<dbReference type="InterPro" id="IPR050250">
    <property type="entry name" value="Macrolide_Exporter_MacB"/>
</dbReference>
<feature type="domain" description="ABC3 transporter permease C-terminal" evidence="8">
    <location>
        <begin position="268"/>
        <end position="395"/>
    </location>
</feature>
<dbReference type="GO" id="GO:0022857">
    <property type="term" value="F:transmembrane transporter activity"/>
    <property type="evidence" value="ECO:0007669"/>
    <property type="project" value="TreeGrafter"/>
</dbReference>
<dbReference type="PANTHER" id="PTHR30572:SF4">
    <property type="entry name" value="ABC TRANSPORTER PERMEASE YTRF"/>
    <property type="match status" value="1"/>
</dbReference>
<dbReference type="EMBL" id="UINC01021568">
    <property type="protein sequence ID" value="SVA89386.1"/>
    <property type="molecule type" value="Genomic_DNA"/>
</dbReference>
<gene>
    <name evidence="9" type="ORF">METZ01_LOCUS142240</name>
</gene>
<keyword evidence="2" id="KW-1003">Cell membrane</keyword>
<dbReference type="PANTHER" id="PTHR30572">
    <property type="entry name" value="MEMBRANE COMPONENT OF TRANSPORTER-RELATED"/>
    <property type="match status" value="1"/>
</dbReference>
<evidence type="ECO:0000259" key="8">
    <source>
        <dbReference type="Pfam" id="PF02687"/>
    </source>
</evidence>
<dbReference type="Pfam" id="PF02687">
    <property type="entry name" value="FtsX"/>
    <property type="match status" value="1"/>
</dbReference>
<evidence type="ECO:0000256" key="4">
    <source>
        <dbReference type="ARBA" id="ARBA00022989"/>
    </source>
</evidence>
<proteinExistence type="inferred from homology"/>
<protein>
    <recommendedName>
        <fullName evidence="8">ABC3 transporter permease C-terminal domain-containing protein</fullName>
    </recommendedName>
</protein>
<keyword evidence="3 7" id="KW-0812">Transmembrane</keyword>
<feature type="transmembrane region" description="Helical" evidence="7">
    <location>
        <begin position="370"/>
        <end position="393"/>
    </location>
</feature>
<comment type="subcellular location">
    <subcellularLocation>
        <location evidence="1">Cell membrane</location>
        <topology evidence="1">Multi-pass membrane protein</topology>
    </subcellularLocation>
</comment>
<evidence type="ECO:0000256" key="7">
    <source>
        <dbReference type="SAM" id="Phobius"/>
    </source>
</evidence>
<organism evidence="9">
    <name type="scientific">marine metagenome</name>
    <dbReference type="NCBI Taxonomy" id="408172"/>
    <lineage>
        <taxon>unclassified sequences</taxon>
        <taxon>metagenomes</taxon>
        <taxon>ecological metagenomes</taxon>
    </lineage>
</organism>
<feature type="non-terminal residue" evidence="9">
    <location>
        <position position="1"/>
    </location>
</feature>
<sequence length="407" mass="44939">VALVVALVGFMEGVFMGMIDMTAKLNAGHLRLVNKPFYDEEHLYPLDRALAAQKETSMWLKKNSTSNIEWSPRIRWGALIDVPDLNGNTRSQTPVVGMALDLKSKNSSEIRRLKLTESIIKGQLPQKSNEMLMGNSLAQDLDVILGQSVTIIGQSFDGGLVADNYLVVGLIRFGVTAMDKKMVLIDLADAQSTFYMENMVTDWLGYLPSSFSFDHYIKAKKSININLNTWMENPPNDWAKDDQPIAISILDQQNMGSMVKTFTVIKSSVVGIFTFLMILVLWNAGVLSGIHRYGEMGLRLAFGEPHWKLIFTLGIEGLFIGILGSIIGCFFGGSFAWYLQEVGLNMGDTFAKSGLMINDVVRARLTIDGFIQGILPGIFASVAGTLVASLTIFKRSEANLFRELEAG</sequence>
<feature type="transmembrane region" description="Helical" evidence="7">
    <location>
        <begin position="269"/>
        <end position="290"/>
    </location>
</feature>
<keyword evidence="4 7" id="KW-1133">Transmembrane helix</keyword>
<accession>A0A381ZJF3</accession>
<name>A0A381ZJF3_9ZZZZ</name>
<evidence type="ECO:0000256" key="6">
    <source>
        <dbReference type="ARBA" id="ARBA00038076"/>
    </source>
</evidence>
<feature type="transmembrane region" description="Helical" evidence="7">
    <location>
        <begin position="310"/>
        <end position="339"/>
    </location>
</feature>
<dbReference type="GO" id="GO:0005886">
    <property type="term" value="C:plasma membrane"/>
    <property type="evidence" value="ECO:0007669"/>
    <property type="project" value="UniProtKB-SubCell"/>
</dbReference>
<dbReference type="InterPro" id="IPR003838">
    <property type="entry name" value="ABC3_permease_C"/>
</dbReference>
<comment type="similarity">
    <text evidence="6">Belongs to the ABC-4 integral membrane protein family.</text>
</comment>
<evidence type="ECO:0000256" key="1">
    <source>
        <dbReference type="ARBA" id="ARBA00004651"/>
    </source>
</evidence>